<evidence type="ECO:0000259" key="2">
    <source>
        <dbReference type="Pfam" id="PF24976"/>
    </source>
</evidence>
<evidence type="ECO:0000313" key="3">
    <source>
        <dbReference type="Proteomes" id="UP000887566"/>
    </source>
</evidence>
<protein>
    <recommendedName>
        <fullName evidence="2">Lipocalin domain-containing protein</fullName>
    </recommendedName>
</protein>
<dbReference type="AlphaFoldDB" id="A0A914X8G7"/>
<keyword evidence="1" id="KW-0732">Signal</keyword>
<feature type="signal peptide" evidence="1">
    <location>
        <begin position="1"/>
        <end position="18"/>
    </location>
</feature>
<dbReference type="InterPro" id="IPR012674">
    <property type="entry name" value="Calycin"/>
</dbReference>
<feature type="chain" id="PRO_5036673312" description="Lipocalin domain-containing protein" evidence="1">
    <location>
        <begin position="19"/>
        <end position="330"/>
    </location>
</feature>
<organism evidence="3 4">
    <name type="scientific">Plectus sambesii</name>
    <dbReference type="NCBI Taxonomy" id="2011161"/>
    <lineage>
        <taxon>Eukaryota</taxon>
        <taxon>Metazoa</taxon>
        <taxon>Ecdysozoa</taxon>
        <taxon>Nematoda</taxon>
        <taxon>Chromadorea</taxon>
        <taxon>Plectida</taxon>
        <taxon>Plectina</taxon>
        <taxon>Plectoidea</taxon>
        <taxon>Plectidae</taxon>
        <taxon>Plectus</taxon>
    </lineage>
</organism>
<name>A0A914X8G7_9BILA</name>
<proteinExistence type="predicted"/>
<dbReference type="PANTHER" id="PTHR37437">
    <property type="entry name" value="LIPOCALIN-RELATED PROTEIN-RELATED"/>
    <property type="match status" value="1"/>
</dbReference>
<dbReference type="Proteomes" id="UP000887566">
    <property type="component" value="Unplaced"/>
</dbReference>
<evidence type="ECO:0000256" key="1">
    <source>
        <dbReference type="SAM" id="SignalP"/>
    </source>
</evidence>
<accession>A0A914X8G7</accession>
<dbReference type="Pfam" id="PF24976">
    <property type="entry name" value="Lipocalin_10"/>
    <property type="match status" value="1"/>
</dbReference>
<feature type="domain" description="Lipocalin" evidence="2">
    <location>
        <begin position="140"/>
        <end position="312"/>
    </location>
</feature>
<dbReference type="InterPro" id="IPR056868">
    <property type="entry name" value="Lipocalin_dom_nem"/>
</dbReference>
<dbReference type="WBParaSite" id="PSAMB.scaffold6998size8450.g29428.t1">
    <property type="protein sequence ID" value="PSAMB.scaffold6998size8450.g29428.t1"/>
    <property type="gene ID" value="PSAMB.scaffold6998size8450.g29428"/>
</dbReference>
<evidence type="ECO:0000313" key="4">
    <source>
        <dbReference type="WBParaSite" id="PSAMB.scaffold6998size8450.g29428.t1"/>
    </source>
</evidence>
<reference evidence="4" key="1">
    <citation type="submission" date="2022-11" db="UniProtKB">
        <authorList>
            <consortium name="WormBaseParasite"/>
        </authorList>
    </citation>
    <scope>IDENTIFICATION</scope>
</reference>
<sequence length="330" mass="35898">MWPPLVALLLHQFVLIHAQGILGFLNLGSAGTSRSVARPPSIGDYTSQGLGLLNYFSSLQRNPTAAAPGRAKEVNLLGLEGVKGAPDLVGLPNANFLEGVPVVPGVAGSVPGVGECLPRGLPFITQKSPSMFQDFLRNIPGASDVLKSLVTVPDIDAHSLMGKWYWVVVTPSVHTRFCSTSEFSKLVDNGKDSTFSIFDSFREGGEQGPPKIGFGYGLKNGKKVNVYTQQDPCPYQVVLVGPKSSQGQYEYVIMSNWAKYPVIGMVRDLDLYASKYRKEMEHELRKEGYLNILTNMLGGSLRFVDWRTCRNSQVTTGNIVGNILNGLLFG</sequence>
<dbReference type="SUPFAM" id="SSF50814">
    <property type="entry name" value="Lipocalins"/>
    <property type="match status" value="1"/>
</dbReference>
<dbReference type="PANTHER" id="PTHR37437:SF5">
    <property type="entry name" value="LIPOCALIN-RELATED PROTEIN"/>
    <property type="match status" value="1"/>
</dbReference>
<keyword evidence="3" id="KW-1185">Reference proteome</keyword>